<reference evidence="1 4" key="1">
    <citation type="submission" date="2023-07" db="EMBL/GenBank/DDBJ databases">
        <authorList>
            <person name="Peeters C."/>
        </authorList>
    </citation>
    <scope>NUCLEOTIDE SEQUENCE</scope>
    <source>
        <strain evidence="2 4">R-77569</strain>
        <strain evidence="1">R-77591</strain>
    </source>
</reference>
<dbReference type="EMBL" id="CATVXE010000004">
    <property type="protein sequence ID" value="CAJ0681483.1"/>
    <property type="molecule type" value="Genomic_DNA"/>
</dbReference>
<dbReference type="Proteomes" id="UP001190002">
    <property type="component" value="Unassembled WGS sequence"/>
</dbReference>
<accession>A0AAD2EIL6</accession>
<dbReference type="EMBL" id="CAUDKV010000001">
    <property type="protein sequence ID" value="CAJ0849502.1"/>
    <property type="molecule type" value="Genomic_DNA"/>
</dbReference>
<evidence type="ECO:0000313" key="2">
    <source>
        <dbReference type="EMBL" id="CAJ0849502.1"/>
    </source>
</evidence>
<comment type="caution">
    <text evidence="1">The sequence shown here is derived from an EMBL/GenBank/DDBJ whole genome shotgun (WGS) entry which is preliminary data.</text>
</comment>
<proteinExistence type="predicted"/>
<keyword evidence="4" id="KW-1185">Reference proteome</keyword>
<sequence>MTLFAPTLLFFSSTTRAPSLDVDTKSFESDGLRLAQRPYQSNPSNQSTNCWASGFIGACSRCTM</sequence>
<dbReference type="Proteomes" id="UP001190452">
    <property type="component" value="Unassembled WGS sequence"/>
</dbReference>
<gene>
    <name evidence="2" type="ORF">R77569_00206</name>
    <name evidence="1" type="ORF">R77591_01364</name>
</gene>
<organism evidence="1 3">
    <name type="scientific">Ralstonia mannitolilytica</name>
    <dbReference type="NCBI Taxonomy" id="105219"/>
    <lineage>
        <taxon>Bacteria</taxon>
        <taxon>Pseudomonadati</taxon>
        <taxon>Pseudomonadota</taxon>
        <taxon>Betaproteobacteria</taxon>
        <taxon>Burkholderiales</taxon>
        <taxon>Burkholderiaceae</taxon>
        <taxon>Ralstonia</taxon>
    </lineage>
</organism>
<evidence type="ECO:0000313" key="3">
    <source>
        <dbReference type="Proteomes" id="UP001190002"/>
    </source>
</evidence>
<evidence type="ECO:0000313" key="1">
    <source>
        <dbReference type="EMBL" id="CAJ0681483.1"/>
    </source>
</evidence>
<evidence type="ECO:0000313" key="4">
    <source>
        <dbReference type="Proteomes" id="UP001190452"/>
    </source>
</evidence>
<name>A0AAD2EIL6_9RALS</name>
<dbReference type="AlphaFoldDB" id="A0AAD2EIL6"/>
<protein>
    <submittedName>
        <fullName evidence="1">Uncharacterized protein</fullName>
    </submittedName>
</protein>